<dbReference type="PANTHER" id="PTHR22901">
    <property type="entry name" value="SIALATE O-ACETYLESTERASE"/>
    <property type="match status" value="1"/>
</dbReference>
<dbReference type="GO" id="GO:0016798">
    <property type="term" value="F:hydrolase activity, acting on glycosyl bonds"/>
    <property type="evidence" value="ECO:0007669"/>
    <property type="project" value="UniProtKB-KW"/>
</dbReference>
<evidence type="ECO:0000256" key="3">
    <source>
        <dbReference type="SAM" id="SignalP"/>
    </source>
</evidence>
<keyword evidence="2" id="KW-0326">Glycosidase</keyword>
<dbReference type="Gene3D" id="2.60.120.260">
    <property type="entry name" value="Galactose-binding domain-like"/>
    <property type="match status" value="1"/>
</dbReference>
<organism evidence="6 7">
    <name type="scientific">Sphingomonas yantingensis</name>
    <dbReference type="NCBI Taxonomy" id="1241761"/>
    <lineage>
        <taxon>Bacteria</taxon>
        <taxon>Pseudomonadati</taxon>
        <taxon>Pseudomonadota</taxon>
        <taxon>Alphaproteobacteria</taxon>
        <taxon>Sphingomonadales</taxon>
        <taxon>Sphingomonadaceae</taxon>
        <taxon>Sphingomonas</taxon>
    </lineage>
</organism>
<dbReference type="Pfam" id="PF03629">
    <property type="entry name" value="SASA"/>
    <property type="match status" value="1"/>
</dbReference>
<dbReference type="GO" id="GO:0005975">
    <property type="term" value="P:carbohydrate metabolic process"/>
    <property type="evidence" value="ECO:0007669"/>
    <property type="project" value="TreeGrafter"/>
</dbReference>
<dbReference type="InterPro" id="IPR013783">
    <property type="entry name" value="Ig-like_fold"/>
</dbReference>
<comment type="caution">
    <text evidence="6">The sequence shown here is derived from an EMBL/GenBank/DDBJ whole genome shotgun (WGS) entry which is preliminary data.</text>
</comment>
<dbReference type="Gene3D" id="2.60.40.10">
    <property type="entry name" value="Immunoglobulins"/>
    <property type="match status" value="1"/>
</dbReference>
<accession>A0A7W9API5</accession>
<name>A0A7W9API5_9SPHN</name>
<dbReference type="InterPro" id="IPR039329">
    <property type="entry name" value="SIAE"/>
</dbReference>
<dbReference type="AlphaFoldDB" id="A0A7W9API5"/>
<dbReference type="RefSeq" id="WP_246359398.1">
    <property type="nucleotide sequence ID" value="NZ_JACIJJ010000002.1"/>
</dbReference>
<evidence type="ECO:0000313" key="7">
    <source>
        <dbReference type="Proteomes" id="UP000557739"/>
    </source>
</evidence>
<dbReference type="GO" id="GO:0001681">
    <property type="term" value="F:sialate O-acetylesterase activity"/>
    <property type="evidence" value="ECO:0007669"/>
    <property type="project" value="UniProtKB-EC"/>
</dbReference>
<keyword evidence="1 6" id="KW-0378">Hydrolase</keyword>
<dbReference type="EC" id="3.1.1.53" evidence="6"/>
<dbReference type="PANTHER" id="PTHR22901:SF0">
    <property type="entry name" value="SIALATE O-ACETYLESTERASE"/>
    <property type="match status" value="1"/>
</dbReference>
<dbReference type="Proteomes" id="UP000557739">
    <property type="component" value="Unassembled WGS sequence"/>
</dbReference>
<dbReference type="InterPro" id="IPR005181">
    <property type="entry name" value="SASA"/>
</dbReference>
<evidence type="ECO:0000313" key="6">
    <source>
        <dbReference type="EMBL" id="MBB5698223.1"/>
    </source>
</evidence>
<dbReference type="SUPFAM" id="SSF52266">
    <property type="entry name" value="SGNH hydrolase"/>
    <property type="match status" value="1"/>
</dbReference>
<protein>
    <submittedName>
        <fullName evidence="6">Sialate O-acetylesterase</fullName>
        <ecNumber evidence="6">3.1.1.53</ecNumber>
    </submittedName>
</protein>
<evidence type="ECO:0000256" key="2">
    <source>
        <dbReference type="ARBA" id="ARBA00023295"/>
    </source>
</evidence>
<keyword evidence="7" id="KW-1185">Reference proteome</keyword>
<feature type="domain" description="Sialate O-acetylesterase" evidence="4">
    <location>
        <begin position="415"/>
        <end position="533"/>
    </location>
</feature>
<dbReference type="InterPro" id="IPR048913">
    <property type="entry name" value="BetaGal_gal-bd"/>
</dbReference>
<feature type="domain" description="Beta-galactosidase galactose-binding" evidence="5">
    <location>
        <begin position="293"/>
        <end position="352"/>
    </location>
</feature>
<evidence type="ECO:0000259" key="5">
    <source>
        <dbReference type="Pfam" id="PF21467"/>
    </source>
</evidence>
<sequence>MKRFLARTGVAAVLLAGAGAAWADPVILTPMSDHAVLQRGAPITVTGRADPGEAITVRLGNARAFAKAGRDGQWRAVLPAMKAGGPYTLTATGKVTTATMADLLIGDVWLCSGQSNMEFETHKTLNGDGIIGGSADDRIRLLSMEHKVAFSPDTSLTPRPAWVAAAPDSVRDFSAACYLMVKQLAADRKVPMGAIDSSWGGTQIRPWIASADAAPLPGNAEDAALLELYQRDPAAGAGHFAERWGTWWRGLSGDAAGQEPWNAPDRRQWKPVPKASFWEEWGVPDLASFNGTVWFRKTVDLPAVGGDAVLDLGGIDELDTVWVNGVAVGSSFGWGSPRRYPVPARALKAGRNEIVVAVTDTYGPGGMNGPAAAMTLTPAGGAAIPIGSGWRYSIATEPGAGSPPRTPWESHAGLATLYNGMIAPLGPIALKGVAWYQGESDVGKPGYDKRMAALMAGWRRQFASPDLPFLIVGLADYGAPRLAPADSGWGVVRNEQRLAAKNDAHAAIVTAIDIGERTDIHPANKNTLAQRLVRAANVVAYGDKGAASGPLIESAAMQGSDVVVRFTGVTGGLHAWSAAGPIGFELCGGGACRFAEGRVEGDRVILRGDGKPVTKVRYAFADAPVVNTFDEAPLPVVPFEIELGATP</sequence>
<dbReference type="Gene3D" id="3.40.50.1110">
    <property type="entry name" value="SGNH hydrolase"/>
    <property type="match status" value="2"/>
</dbReference>
<dbReference type="InterPro" id="IPR036514">
    <property type="entry name" value="SGNH_hydro_sf"/>
</dbReference>
<dbReference type="Pfam" id="PF21467">
    <property type="entry name" value="BetaGal_gal-bd"/>
    <property type="match status" value="1"/>
</dbReference>
<proteinExistence type="predicted"/>
<gene>
    <name evidence="6" type="ORF">FHR19_001568</name>
</gene>
<reference evidence="6 7" key="1">
    <citation type="submission" date="2020-08" db="EMBL/GenBank/DDBJ databases">
        <title>Genomic Encyclopedia of Type Strains, Phase IV (KMG-IV): sequencing the most valuable type-strain genomes for metagenomic binning, comparative biology and taxonomic classification.</title>
        <authorList>
            <person name="Goeker M."/>
        </authorList>
    </citation>
    <scope>NUCLEOTIDE SEQUENCE [LARGE SCALE GENOMIC DNA]</scope>
    <source>
        <strain evidence="6 7">DSM 27244</strain>
    </source>
</reference>
<feature type="chain" id="PRO_5031003863" evidence="3">
    <location>
        <begin position="24"/>
        <end position="647"/>
    </location>
</feature>
<dbReference type="InterPro" id="IPR008979">
    <property type="entry name" value="Galactose-bd-like_sf"/>
</dbReference>
<dbReference type="SUPFAM" id="SSF49785">
    <property type="entry name" value="Galactose-binding domain-like"/>
    <property type="match status" value="1"/>
</dbReference>
<evidence type="ECO:0000256" key="1">
    <source>
        <dbReference type="ARBA" id="ARBA00022801"/>
    </source>
</evidence>
<keyword evidence="3" id="KW-0732">Signal</keyword>
<feature type="signal peptide" evidence="3">
    <location>
        <begin position="1"/>
        <end position="23"/>
    </location>
</feature>
<dbReference type="EMBL" id="JACIJJ010000002">
    <property type="protein sequence ID" value="MBB5698223.1"/>
    <property type="molecule type" value="Genomic_DNA"/>
</dbReference>
<evidence type="ECO:0000259" key="4">
    <source>
        <dbReference type="Pfam" id="PF03629"/>
    </source>
</evidence>